<keyword evidence="4" id="KW-1185">Reference proteome</keyword>
<dbReference type="InterPro" id="IPR016024">
    <property type="entry name" value="ARM-type_fold"/>
</dbReference>
<evidence type="ECO:0000256" key="1">
    <source>
        <dbReference type="SAM" id="MobiDB-lite"/>
    </source>
</evidence>
<dbReference type="PANTHER" id="PTHR13743">
    <property type="entry name" value="BEIGE/BEACH-RELATED"/>
    <property type="match status" value="1"/>
</dbReference>
<feature type="region of interest" description="Disordered" evidence="1">
    <location>
        <begin position="1654"/>
        <end position="1759"/>
    </location>
</feature>
<feature type="compositionally biased region" description="Basic and acidic residues" evidence="1">
    <location>
        <begin position="1093"/>
        <end position="1106"/>
    </location>
</feature>
<feature type="region of interest" description="Disordered" evidence="1">
    <location>
        <begin position="1563"/>
        <end position="1588"/>
    </location>
</feature>
<dbReference type="GO" id="GO:0019901">
    <property type="term" value="F:protein kinase binding"/>
    <property type="evidence" value="ECO:0007669"/>
    <property type="project" value="TreeGrafter"/>
</dbReference>
<dbReference type="SUPFAM" id="SSF48371">
    <property type="entry name" value="ARM repeat"/>
    <property type="match status" value="1"/>
</dbReference>
<organism evidence="3 4">
    <name type="scientific">Parthenolecanium corni</name>
    <dbReference type="NCBI Taxonomy" id="536013"/>
    <lineage>
        <taxon>Eukaryota</taxon>
        <taxon>Metazoa</taxon>
        <taxon>Ecdysozoa</taxon>
        <taxon>Arthropoda</taxon>
        <taxon>Hexapoda</taxon>
        <taxon>Insecta</taxon>
        <taxon>Pterygota</taxon>
        <taxon>Neoptera</taxon>
        <taxon>Paraneoptera</taxon>
        <taxon>Hemiptera</taxon>
        <taxon>Sternorrhyncha</taxon>
        <taxon>Coccoidea</taxon>
        <taxon>Coccidae</taxon>
        <taxon>Parthenolecanium</taxon>
    </lineage>
</organism>
<dbReference type="GO" id="GO:0005829">
    <property type="term" value="C:cytosol"/>
    <property type="evidence" value="ECO:0007669"/>
    <property type="project" value="TreeGrafter"/>
</dbReference>
<accession>A0AAN9TPV6</accession>
<feature type="region of interest" description="Disordered" evidence="1">
    <location>
        <begin position="974"/>
        <end position="1009"/>
    </location>
</feature>
<dbReference type="InterPro" id="IPR050865">
    <property type="entry name" value="BEACH_Domain"/>
</dbReference>
<feature type="compositionally biased region" description="Polar residues" evidence="1">
    <location>
        <begin position="1566"/>
        <end position="1588"/>
    </location>
</feature>
<feature type="compositionally biased region" description="Low complexity" evidence="1">
    <location>
        <begin position="1231"/>
        <end position="1243"/>
    </location>
</feature>
<feature type="compositionally biased region" description="Basic and acidic residues" evidence="1">
    <location>
        <begin position="998"/>
        <end position="1009"/>
    </location>
</feature>
<dbReference type="Pfam" id="PF15787">
    <property type="entry name" value="DUF4704"/>
    <property type="match status" value="1"/>
</dbReference>
<comment type="caution">
    <text evidence="3">The sequence shown here is derived from an EMBL/GenBank/DDBJ whole genome shotgun (WGS) entry which is preliminary data.</text>
</comment>
<dbReference type="Proteomes" id="UP001367676">
    <property type="component" value="Unassembled WGS sequence"/>
</dbReference>
<feature type="compositionally biased region" description="Polar residues" evidence="1">
    <location>
        <begin position="1739"/>
        <end position="1750"/>
    </location>
</feature>
<dbReference type="Gene3D" id="2.60.120.200">
    <property type="match status" value="1"/>
</dbReference>
<gene>
    <name evidence="3" type="ORF">V9T40_009462</name>
</gene>
<feature type="compositionally biased region" description="Polar residues" evidence="1">
    <location>
        <begin position="974"/>
        <end position="996"/>
    </location>
</feature>
<feature type="region of interest" description="Disordered" evidence="1">
    <location>
        <begin position="1226"/>
        <end position="1303"/>
    </location>
</feature>
<dbReference type="InterPro" id="IPR010508">
    <property type="entry name" value="NBEA-like_DUF1088"/>
</dbReference>
<dbReference type="InterPro" id="IPR011993">
    <property type="entry name" value="PH-like_dom_sf"/>
</dbReference>
<feature type="compositionally biased region" description="Polar residues" evidence="1">
    <location>
        <begin position="1693"/>
        <end position="1721"/>
    </location>
</feature>
<dbReference type="PROSITE" id="PS51783">
    <property type="entry name" value="PH_BEACH"/>
    <property type="match status" value="1"/>
</dbReference>
<feature type="compositionally biased region" description="Low complexity" evidence="1">
    <location>
        <begin position="1678"/>
        <end position="1692"/>
    </location>
</feature>
<evidence type="ECO:0000259" key="2">
    <source>
        <dbReference type="PROSITE" id="PS51783"/>
    </source>
</evidence>
<dbReference type="FunFam" id="2.60.120.200:FF:000010">
    <property type="entry name" value="neurobeachin isoform X2"/>
    <property type="match status" value="1"/>
</dbReference>
<dbReference type="PANTHER" id="PTHR13743:SF162">
    <property type="entry name" value="NEUROBEACHIN"/>
    <property type="match status" value="1"/>
</dbReference>
<dbReference type="SUPFAM" id="SSF49899">
    <property type="entry name" value="Concanavalin A-like lectins/glucanases"/>
    <property type="match status" value="1"/>
</dbReference>
<dbReference type="Pfam" id="PF06469">
    <property type="entry name" value="DUF1088"/>
    <property type="match status" value="1"/>
</dbReference>
<dbReference type="InterPro" id="IPR023362">
    <property type="entry name" value="PH-BEACH_dom"/>
</dbReference>
<dbReference type="GO" id="GO:0016020">
    <property type="term" value="C:membrane"/>
    <property type="evidence" value="ECO:0007669"/>
    <property type="project" value="TreeGrafter"/>
</dbReference>
<dbReference type="InterPro" id="IPR031570">
    <property type="entry name" value="NBEA/BDCP_DUF4704"/>
</dbReference>
<name>A0AAN9TPV6_9HEMI</name>
<sequence>MNGSQLLLFFLMAEIWSVFIAILRKSVRNLQACTEVGLIEHVLCRLHRANSVVADLLVDMLGVLASYSITVKELKLLLSAMKAANGKWPKHSTKLLCVLRQMPQRNGPDAFFTFPGRKGSAIVLPPLAKWPHENGFTFTTWFRLDPINSVNIEREKPYLYCFKTSKGIGYSAHFVGHCLVLTSIKIRGKGFQHCVKYEFHPRKWYMIAIVYIYNRWTKSEIKCLVNGQLASSTEMAWFVSTNEPFDKCYIGATPELDEERVFCGQMSTIYLFSEALTTQQICAIHRLGPTYKCQFRFDNECNLSLPENHRRVSDTLSNSDNPENCSLEQLHAADKSVLYDGKLSNAIVFMYNPVATDSQLCLQSAPKGNVPYFVHTPHALMLQDVKAVLTHSIHSTLNSVGGIQVLFPLFSQLDLSMNSNERRDPTLCANLLGFICELVEISPTVQQHMIQNRGFLVISYMLQRLSRDHLTMAVLNSFLQLTKHLITCLSSNSELLLKQLLDNILFNPALWIYTPAQVQIRLYSYLSTEFLPDTQIYSNVRRVSTVLQTMHTLKYYYWVVNPRHKSGIIPKAIDGPRPPQKDILSIRSYILLFLKQLMMLGVGVKEDELQSILNYLSTVHEDENLHDILQTLISLMADHPAAMIPAFDMKQGVRVVFKLLASESQLIRLQALKLLGFFLSRSTHKRKYDVMSPHNLYTLLAERLLMHEDCLNLPTYNVLYEIMTEHISQQILYTRHDEPQNEYRLENPMILKVVATLIRQSKFTDQLTEVKKLFLSDMTILCNNNRENRRTVLQMSVWQEWLIAMAYIHPKTLEEQKISDMVYSLFRMLLHHAIKYEYGGWRVWVDTLAIVHSKVSYEEFKLQFAQMYEHYERQRSDNITDPQLRQQRPISTISGWENHSYISAVQHCTLNVEAHAEAEEKQFEVVKSPTFSKDSPLSRGEQLSPDLNPLYPECSIENNTSYNDYSSTMAENMTLSSTEEVTQPLTEDVTQPSSSEQGDEKSDPEKIEPLSDDVVAQEIGTDFVVEANDTAQSTVVNAMLPANECIVENSESQNMDEESTSGMSTSVTIQVPEKEILDSDNSEAYLTPTDPNDTEKKTSLESDAVKTESQTDPVEDEEVPQYNGVGEKCEDDNDENASTVQCEIVDKSDSTDAQISVICDETKSQEVTEDGEVNDRVESDLLSKSQISDSNLSDSCSPIHSTEIIDNAGIAEEKLSNVATLAEPDDECQLKTTSETVTKTTSSCGQPEASTNDDAADENITADPENIVDEKESESPVEGTEENVQKGSSDTSNRPMFSPGPSRPPFRIPEFKWSYIHQRLLSDILYSLETDIQLWRSHSTKSILDFVNSGENSIFVVNTVHLISQLSDNLIIACGGLLPLLASATSPNNDLDVMEPTQGMPVEVAVSFLQRLVNMADVLVFASSLNFSELEAEKNMSSGGILRQCLRLICTSAVRNCLECKERNSTHVPILFSRSNNGKTTFVQSLVRGAHASPKDIVENITSQASPVRDPEKLLQDMDVNRLRAVVYRDVEETKQAQFLALAIVYFISVLMVSKYRDILEPPPVSQHSANSQNSGSTAVNGSLLNNDHPTHCMNNNAISGRPLFPQWSNHVYPQFLPSSHPHSTQTAYPITSSLPTQPANHRLAARHYSAHLSHPEEEENDLATDDNNSSVHTEPGVVSSVKSCCSEENVSTISSQPASDVESIATNDTDTKQPLPTNGVNDEAWTEVNLNDDEDVRNSPTSVQLNADQQRGEKPHSEISVVKVSHNDSSIIAAVPQSRAEELPMKNMSIPSSAPAREASLTQKLETALGSVCPLLKEIMVDFAGFLSKTLIGSHGQELLIEGKGLSTFKNSQSVVELVMLLCSQEWQNSLQKHAGLAFIELINEGRLLSHAMKDHIVRVANEAEFILNRMRADDVLKHADFESQCGQTMLERRDEETMCDHLITAARRRDNVIANRLLDKVTNILSHKHGAWGYNEETRRKEFWKLDSWEDDARRRKRFIHNPRGTTHPEATLKAAIEHGAPQDAILQAREEFHAQLAASSHQNSVPSSDLLDDADLMTDDRDIDVDLNGTANMSTKVKLIAPGIVAPGIMSITSTELYFEVEEEDSEFKKIDPESYLTTEIVQLGEL</sequence>
<dbReference type="Pfam" id="PF13385">
    <property type="entry name" value="Laminin_G_3"/>
    <property type="match status" value="1"/>
</dbReference>
<feature type="region of interest" description="Disordered" evidence="1">
    <location>
        <begin position="1073"/>
        <end position="1136"/>
    </location>
</feature>
<feature type="compositionally biased region" description="Polar residues" evidence="1">
    <location>
        <begin position="1244"/>
        <end position="1253"/>
    </location>
</feature>
<reference evidence="3 4" key="1">
    <citation type="submission" date="2024-03" db="EMBL/GenBank/DDBJ databases">
        <title>Adaptation during the transition from Ophiocordyceps entomopathogen to insect associate is accompanied by gene loss and intensified selection.</title>
        <authorList>
            <person name="Ward C.M."/>
            <person name="Onetto C.A."/>
            <person name="Borneman A.R."/>
        </authorList>
    </citation>
    <scope>NUCLEOTIDE SEQUENCE [LARGE SCALE GENOMIC DNA]</scope>
    <source>
        <strain evidence="3">AWRI1</strain>
        <tissue evidence="3">Single Adult Female</tissue>
    </source>
</reference>
<dbReference type="Gene3D" id="2.30.29.30">
    <property type="entry name" value="Pleckstrin-homology domain (PH domain)/Phosphotyrosine-binding domain (PTB)"/>
    <property type="match status" value="1"/>
</dbReference>
<feature type="region of interest" description="Disordered" evidence="1">
    <location>
        <begin position="926"/>
        <end position="948"/>
    </location>
</feature>
<evidence type="ECO:0000313" key="4">
    <source>
        <dbReference type="Proteomes" id="UP001367676"/>
    </source>
</evidence>
<dbReference type="GO" id="GO:0008104">
    <property type="term" value="P:intracellular protein localization"/>
    <property type="evidence" value="ECO:0007669"/>
    <property type="project" value="TreeGrafter"/>
</dbReference>
<evidence type="ECO:0000313" key="3">
    <source>
        <dbReference type="EMBL" id="KAK7602021.1"/>
    </source>
</evidence>
<dbReference type="EMBL" id="JBBCAQ010000010">
    <property type="protein sequence ID" value="KAK7602021.1"/>
    <property type="molecule type" value="Genomic_DNA"/>
</dbReference>
<proteinExistence type="predicted"/>
<dbReference type="InterPro" id="IPR013320">
    <property type="entry name" value="ConA-like_dom_sf"/>
</dbReference>
<protein>
    <recommendedName>
        <fullName evidence="2">BEACH-type PH domain-containing protein</fullName>
    </recommendedName>
</protein>
<feature type="compositionally biased region" description="Polar residues" evidence="1">
    <location>
        <begin position="1285"/>
        <end position="1295"/>
    </location>
</feature>
<feature type="domain" description="BEACH-type PH" evidence="2">
    <location>
        <begin position="2069"/>
        <end position="2130"/>
    </location>
</feature>